<proteinExistence type="predicted"/>
<dbReference type="Pfam" id="PF12244">
    <property type="entry name" value="DUF3606"/>
    <property type="match status" value="1"/>
</dbReference>
<name>A0A1I3U3R0_9SPHI</name>
<dbReference type="EMBL" id="FOQO01000014">
    <property type="protein sequence ID" value="SFJ78188.1"/>
    <property type="molecule type" value="Genomic_DNA"/>
</dbReference>
<dbReference type="AlphaFoldDB" id="A0A1I3U3R0"/>
<gene>
    <name evidence="1" type="ORF">SAMN05444682_11411</name>
</gene>
<protein>
    <recommendedName>
        <fullName evidence="3">DUF3606 domain-containing protein</fullName>
    </recommendedName>
</protein>
<accession>A0A1I3U3R0</accession>
<evidence type="ECO:0008006" key="3">
    <source>
        <dbReference type="Google" id="ProtNLM"/>
    </source>
</evidence>
<reference evidence="1 2" key="1">
    <citation type="submission" date="2016-10" db="EMBL/GenBank/DDBJ databases">
        <authorList>
            <person name="de Groot N.N."/>
        </authorList>
    </citation>
    <scope>NUCLEOTIDE SEQUENCE [LARGE SCALE GENOMIC DNA]</scope>
    <source>
        <strain evidence="1 2">RK1</strain>
    </source>
</reference>
<dbReference type="RefSeq" id="WP_090631432.1">
    <property type="nucleotide sequence ID" value="NZ_FOQO01000014.1"/>
</dbReference>
<dbReference type="InterPro" id="IPR022037">
    <property type="entry name" value="DUF3606"/>
</dbReference>
<sequence length="61" mass="6656">MADDKSKVGGRDRERVAGNQDYEIDFLSGKLGVSAEKVRQAIQAVGNDRAKVEAYLSSNKN</sequence>
<keyword evidence="2" id="KW-1185">Reference proteome</keyword>
<evidence type="ECO:0000313" key="1">
    <source>
        <dbReference type="EMBL" id="SFJ78188.1"/>
    </source>
</evidence>
<dbReference type="STRING" id="1477437.SAMN05444682_11411"/>
<dbReference type="Proteomes" id="UP000198670">
    <property type="component" value="Unassembled WGS sequence"/>
</dbReference>
<evidence type="ECO:0000313" key="2">
    <source>
        <dbReference type="Proteomes" id="UP000198670"/>
    </source>
</evidence>
<organism evidence="1 2">
    <name type="scientific">Parapedobacter indicus</name>
    <dbReference type="NCBI Taxonomy" id="1477437"/>
    <lineage>
        <taxon>Bacteria</taxon>
        <taxon>Pseudomonadati</taxon>
        <taxon>Bacteroidota</taxon>
        <taxon>Sphingobacteriia</taxon>
        <taxon>Sphingobacteriales</taxon>
        <taxon>Sphingobacteriaceae</taxon>
        <taxon>Parapedobacter</taxon>
    </lineage>
</organism>
<dbReference type="OrthoDB" id="7030114at2"/>